<feature type="region of interest" description="Disordered" evidence="1">
    <location>
        <begin position="167"/>
        <end position="232"/>
    </location>
</feature>
<evidence type="ECO:0000256" key="2">
    <source>
        <dbReference type="SAM" id="SignalP"/>
    </source>
</evidence>
<feature type="signal peptide" evidence="2">
    <location>
        <begin position="1"/>
        <end position="19"/>
    </location>
</feature>
<gene>
    <name evidence="3" type="ORF">EAE98_003999</name>
</gene>
<organism evidence="3 4">
    <name type="scientific">Botrytis deweyae</name>
    <dbReference type="NCBI Taxonomy" id="2478750"/>
    <lineage>
        <taxon>Eukaryota</taxon>
        <taxon>Fungi</taxon>
        <taxon>Dikarya</taxon>
        <taxon>Ascomycota</taxon>
        <taxon>Pezizomycotina</taxon>
        <taxon>Leotiomycetes</taxon>
        <taxon>Helotiales</taxon>
        <taxon>Sclerotiniaceae</taxon>
        <taxon>Botrytis</taxon>
    </lineage>
</organism>
<dbReference type="EMBL" id="RCSX01000007">
    <property type="protein sequence ID" value="KAF7932700.1"/>
    <property type="molecule type" value="Genomic_DNA"/>
</dbReference>
<feature type="region of interest" description="Disordered" evidence="1">
    <location>
        <begin position="85"/>
        <end position="105"/>
    </location>
</feature>
<proteinExistence type="predicted"/>
<keyword evidence="4" id="KW-1185">Reference proteome</keyword>
<comment type="caution">
    <text evidence="3">The sequence shown here is derived from an EMBL/GenBank/DDBJ whole genome shotgun (WGS) entry which is preliminary data.</text>
</comment>
<evidence type="ECO:0000256" key="1">
    <source>
        <dbReference type="SAM" id="MobiDB-lite"/>
    </source>
</evidence>
<evidence type="ECO:0000313" key="4">
    <source>
        <dbReference type="Proteomes" id="UP000783213"/>
    </source>
</evidence>
<sequence>MKFILPLSLSLMGLGLSVAHTFMESHVEVLPTTRLKQSSIISTLPLLPTIQTIALLATLPALGIYTPALIGIGIMSSNVQAKSWETGPGLSSDPHWSPSPIDRRRAHPRDISAVATSIEHKNSYHVAEVLIKKFADLIRRLNGQHAEFECSGHLPKFAALGRENADKGESTYIDPHESSTDSSEQHHVTKSDLKIRRNGNTPQSRGSCGSFSDAVNTSDADECLSTDGKSGSLVSRSRWQDFIHLCWGLGAHYSPHENRCNGD</sequence>
<name>A0ABQ7ISD0_9HELO</name>
<protein>
    <submittedName>
        <fullName evidence="3">Uncharacterized protein</fullName>
    </submittedName>
</protein>
<dbReference type="RefSeq" id="XP_038812092.1">
    <property type="nucleotide sequence ID" value="XM_038951619.1"/>
</dbReference>
<dbReference type="Proteomes" id="UP000783213">
    <property type="component" value="Unassembled WGS sequence"/>
</dbReference>
<reference evidence="3 4" key="1">
    <citation type="journal article" date="2020" name="Genome Biol. Evol.">
        <title>Comparative genomics of Sclerotiniaceae.</title>
        <authorList>
            <person name="Valero Jimenez C.A."/>
            <person name="Steentjes M."/>
            <person name="Scholten O.E."/>
            <person name="Van Kan J.A.L."/>
        </authorList>
    </citation>
    <scope>NUCLEOTIDE SEQUENCE [LARGE SCALE GENOMIC DNA]</scope>
    <source>
        <strain evidence="3 4">B1</strain>
    </source>
</reference>
<accession>A0ABQ7ISD0</accession>
<keyword evidence="2" id="KW-0732">Signal</keyword>
<feature type="compositionally biased region" description="Basic and acidic residues" evidence="1">
    <location>
        <begin position="167"/>
        <end position="195"/>
    </location>
</feature>
<feature type="chain" id="PRO_5045243561" evidence="2">
    <location>
        <begin position="20"/>
        <end position="263"/>
    </location>
</feature>
<feature type="compositionally biased region" description="Polar residues" evidence="1">
    <location>
        <begin position="198"/>
        <end position="218"/>
    </location>
</feature>
<evidence type="ECO:0000313" key="3">
    <source>
        <dbReference type="EMBL" id="KAF7932700.1"/>
    </source>
</evidence>
<dbReference type="GeneID" id="62230773"/>